<reference evidence="2 3" key="1">
    <citation type="submission" date="2020-07" db="EMBL/GenBank/DDBJ databases">
        <title>Sequencing the genomes of 1000 actinobacteria strains.</title>
        <authorList>
            <person name="Klenk H.-P."/>
        </authorList>
    </citation>
    <scope>NUCLEOTIDE SEQUENCE [LARGE SCALE GENOMIC DNA]</scope>
    <source>
        <strain evidence="2 3">DSM 18448</strain>
    </source>
</reference>
<feature type="compositionally biased region" description="Basic residues" evidence="1">
    <location>
        <begin position="1"/>
        <end position="23"/>
    </location>
</feature>
<sequence length="37" mass="4527">MGRGSRAKVRWTKERTRRKRERDRRKAQERGEARKSG</sequence>
<proteinExistence type="predicted"/>
<keyword evidence="3" id="KW-1185">Reference proteome</keyword>
<organism evidence="2 3">
    <name type="scientific">Actinopolymorpha rutila</name>
    <dbReference type="NCBI Taxonomy" id="446787"/>
    <lineage>
        <taxon>Bacteria</taxon>
        <taxon>Bacillati</taxon>
        <taxon>Actinomycetota</taxon>
        <taxon>Actinomycetes</taxon>
        <taxon>Propionibacteriales</taxon>
        <taxon>Actinopolymorphaceae</taxon>
        <taxon>Actinopolymorpha</taxon>
    </lineage>
</organism>
<protein>
    <submittedName>
        <fullName evidence="2">Uncharacterized protein</fullName>
    </submittedName>
</protein>
<dbReference type="AlphaFoldDB" id="A0A852Z503"/>
<comment type="caution">
    <text evidence="2">The sequence shown here is derived from an EMBL/GenBank/DDBJ whole genome shotgun (WGS) entry which is preliminary data.</text>
</comment>
<feature type="compositionally biased region" description="Basic and acidic residues" evidence="1">
    <location>
        <begin position="24"/>
        <end position="37"/>
    </location>
</feature>
<evidence type="ECO:0000313" key="3">
    <source>
        <dbReference type="Proteomes" id="UP000579605"/>
    </source>
</evidence>
<feature type="region of interest" description="Disordered" evidence="1">
    <location>
        <begin position="1"/>
        <end position="37"/>
    </location>
</feature>
<name>A0A852Z503_9ACTN</name>
<dbReference type="Proteomes" id="UP000579605">
    <property type="component" value="Unassembled WGS sequence"/>
</dbReference>
<dbReference type="EMBL" id="JACBZH010000001">
    <property type="protein sequence ID" value="NYH88437.1"/>
    <property type="molecule type" value="Genomic_DNA"/>
</dbReference>
<gene>
    <name evidence="2" type="ORF">F4554_001075</name>
</gene>
<evidence type="ECO:0000313" key="2">
    <source>
        <dbReference type="EMBL" id="NYH88437.1"/>
    </source>
</evidence>
<accession>A0A852Z503</accession>
<evidence type="ECO:0000256" key="1">
    <source>
        <dbReference type="SAM" id="MobiDB-lite"/>
    </source>
</evidence>